<name>A0A6V8N6J5_9BACT</name>
<dbReference type="Pfam" id="PF11845">
    <property type="entry name" value="Tll0287-like"/>
    <property type="match status" value="1"/>
</dbReference>
<keyword evidence="5" id="KW-0812">Transmembrane</keyword>
<evidence type="ECO:0000256" key="4">
    <source>
        <dbReference type="PROSITE-ProRule" id="PRU00284"/>
    </source>
</evidence>
<keyword evidence="2 4" id="KW-0807">Transducer</keyword>
<dbReference type="PROSITE" id="PS50111">
    <property type="entry name" value="CHEMOTAXIS_TRANSDUC_2"/>
    <property type="match status" value="1"/>
</dbReference>
<dbReference type="GO" id="GO:0016020">
    <property type="term" value="C:membrane"/>
    <property type="evidence" value="ECO:0007669"/>
    <property type="project" value="UniProtKB-SubCell"/>
</dbReference>
<keyword evidence="9" id="KW-1185">Reference proteome</keyword>
<feature type="transmembrane region" description="Helical" evidence="5">
    <location>
        <begin position="229"/>
        <end position="251"/>
    </location>
</feature>
<dbReference type="RefSeq" id="WP_246329698.1">
    <property type="nucleotide sequence ID" value="NZ_BLXZ01000001.1"/>
</dbReference>
<proteinExistence type="inferred from homology"/>
<keyword evidence="5" id="KW-0472">Membrane</keyword>
<comment type="subcellular location">
    <subcellularLocation>
        <location evidence="1">Membrane</location>
    </subcellularLocation>
</comment>
<dbReference type="PANTHER" id="PTHR32089:SF112">
    <property type="entry name" value="LYSOZYME-LIKE PROTEIN-RELATED"/>
    <property type="match status" value="1"/>
</dbReference>
<comment type="caution">
    <text evidence="8">The sequence shown here is derived from an EMBL/GenBank/DDBJ whole genome shotgun (WGS) entry which is preliminary data.</text>
</comment>
<feature type="domain" description="Methyl-accepting transducer" evidence="6">
    <location>
        <begin position="312"/>
        <end position="548"/>
    </location>
</feature>
<dbReference type="Pfam" id="PF00015">
    <property type="entry name" value="MCPsignal"/>
    <property type="match status" value="1"/>
</dbReference>
<dbReference type="Pfam" id="PF00672">
    <property type="entry name" value="HAMP"/>
    <property type="match status" value="1"/>
</dbReference>
<dbReference type="AlphaFoldDB" id="A0A6V8N6J5"/>
<dbReference type="SUPFAM" id="SSF58104">
    <property type="entry name" value="Methyl-accepting chemotaxis protein (MCP) signaling domain"/>
    <property type="match status" value="1"/>
</dbReference>
<protein>
    <recommendedName>
        <fullName evidence="10">Methyl-accepting chemotaxis protein</fullName>
    </recommendedName>
</protein>
<accession>A0A6V8N6J5</accession>
<reference evidence="9" key="1">
    <citation type="submission" date="2020-06" db="EMBL/GenBank/DDBJ databases">
        <title>Draft genomic sequecing of Geomonas sp. Red745.</title>
        <authorList>
            <person name="Itoh H."/>
            <person name="Xu Z.X."/>
            <person name="Ushijima N."/>
            <person name="Masuda Y."/>
            <person name="Shiratori Y."/>
            <person name="Senoo K."/>
        </authorList>
    </citation>
    <scope>NUCLEOTIDE SEQUENCE [LARGE SCALE GENOMIC DNA]</scope>
    <source>
        <strain evidence="9">Red745</strain>
    </source>
</reference>
<dbReference type="SMART" id="SM00283">
    <property type="entry name" value="MA"/>
    <property type="match status" value="1"/>
</dbReference>
<evidence type="ECO:0000313" key="9">
    <source>
        <dbReference type="Proteomes" id="UP000587586"/>
    </source>
</evidence>
<dbReference type="SMART" id="SM00304">
    <property type="entry name" value="HAMP"/>
    <property type="match status" value="1"/>
</dbReference>
<keyword evidence="5" id="KW-1133">Transmembrane helix</keyword>
<feature type="domain" description="HAMP" evidence="7">
    <location>
        <begin position="253"/>
        <end position="307"/>
    </location>
</feature>
<evidence type="ECO:0000256" key="2">
    <source>
        <dbReference type="ARBA" id="ARBA00023224"/>
    </source>
</evidence>
<evidence type="ECO:0008006" key="10">
    <source>
        <dbReference type="Google" id="ProtNLM"/>
    </source>
</evidence>
<dbReference type="CDD" id="cd06225">
    <property type="entry name" value="HAMP"/>
    <property type="match status" value="1"/>
</dbReference>
<organism evidence="8 9">
    <name type="scientific">Geomonas limicola</name>
    <dbReference type="NCBI Taxonomy" id="2740186"/>
    <lineage>
        <taxon>Bacteria</taxon>
        <taxon>Pseudomonadati</taxon>
        <taxon>Thermodesulfobacteriota</taxon>
        <taxon>Desulfuromonadia</taxon>
        <taxon>Geobacterales</taxon>
        <taxon>Geobacteraceae</taxon>
        <taxon>Geomonas</taxon>
    </lineage>
</organism>
<dbReference type="PROSITE" id="PS50885">
    <property type="entry name" value="HAMP"/>
    <property type="match status" value="1"/>
</dbReference>
<dbReference type="Gene3D" id="1.10.287.950">
    <property type="entry name" value="Methyl-accepting chemotaxis protein"/>
    <property type="match status" value="1"/>
</dbReference>
<evidence type="ECO:0000313" key="8">
    <source>
        <dbReference type="EMBL" id="GFO67183.1"/>
    </source>
</evidence>
<evidence type="ECO:0000256" key="3">
    <source>
        <dbReference type="ARBA" id="ARBA00029447"/>
    </source>
</evidence>
<dbReference type="InterPro" id="IPR003660">
    <property type="entry name" value="HAMP_dom"/>
</dbReference>
<dbReference type="EMBL" id="BLXZ01000001">
    <property type="protein sequence ID" value="GFO67183.1"/>
    <property type="molecule type" value="Genomic_DNA"/>
</dbReference>
<evidence type="ECO:0000256" key="5">
    <source>
        <dbReference type="SAM" id="Phobius"/>
    </source>
</evidence>
<comment type="similarity">
    <text evidence="3">Belongs to the methyl-accepting chemotaxis (MCP) protein family.</text>
</comment>
<sequence length="584" mass="62354">MKIADWKLGTKITLCVVLSILLLLAVNLTLTARDAREVQYQALVDRARTAVMQAESTREYVAGLRGRAMFNDEQMISDLASRVASESDKLKAVRETSYYRSIPIMAALTIGSEKARESGFRFRVPKVQARNPENEPDAVELAMLKKMEAGNLAELVFEDKAKNVLRYMRPIKLTKDCMLCHGGVTDSRNRDGLDPIGVRMEGWRVGEQHGAFELIADLAPIQQKIRAQILTAAALTLVLTAFCVALMLVALRRMIVRPAASILGALKDIAEGEGDLTRRLACVNQDEIGAISCTFNDFVGKLQRIVGKVAVDTEQVASSATLLHQTAGQMAQGTEEVAAQAATVATAGEEMAATAADIARNCLRAAEEGSKANDAALAGAAVVEKAVATMDQIAERVKETARTVSSLGARSEQIGEIISTIEDIADQTNLLALNAAIEAARAGDQGRGFAVVADEVRALAERTSRATREIGGMIHAIQQETQQAVAAMEEGVAQVAQGTEETGRSGDALGHIVAQIATVTGQLQQIATAAEQQTATTSEISSNIHQMTEVVQETARGAQASAQAATKLSFLAEDLQKAVGNFKL</sequence>
<dbReference type="GO" id="GO:0007165">
    <property type="term" value="P:signal transduction"/>
    <property type="evidence" value="ECO:0007669"/>
    <property type="project" value="UniProtKB-KW"/>
</dbReference>
<dbReference type="Proteomes" id="UP000587586">
    <property type="component" value="Unassembled WGS sequence"/>
</dbReference>
<dbReference type="InterPro" id="IPR004089">
    <property type="entry name" value="MCPsignal_dom"/>
</dbReference>
<dbReference type="GO" id="GO:0006935">
    <property type="term" value="P:chemotaxis"/>
    <property type="evidence" value="ECO:0007669"/>
    <property type="project" value="UniProtKB-ARBA"/>
</dbReference>
<dbReference type="CDD" id="cd11386">
    <property type="entry name" value="MCP_signal"/>
    <property type="match status" value="1"/>
</dbReference>
<evidence type="ECO:0000259" key="6">
    <source>
        <dbReference type="PROSITE" id="PS50111"/>
    </source>
</evidence>
<evidence type="ECO:0000259" key="7">
    <source>
        <dbReference type="PROSITE" id="PS50885"/>
    </source>
</evidence>
<gene>
    <name evidence="8" type="ORF">GMLC_07620</name>
</gene>
<dbReference type="InterPro" id="IPR021796">
    <property type="entry name" value="Tll0287-like_dom"/>
</dbReference>
<dbReference type="FunFam" id="1.10.287.950:FF:000001">
    <property type="entry name" value="Methyl-accepting chemotaxis sensory transducer"/>
    <property type="match status" value="1"/>
</dbReference>
<evidence type="ECO:0000256" key="1">
    <source>
        <dbReference type="ARBA" id="ARBA00004370"/>
    </source>
</evidence>
<dbReference type="PANTHER" id="PTHR32089">
    <property type="entry name" value="METHYL-ACCEPTING CHEMOTAXIS PROTEIN MCPB"/>
    <property type="match status" value="1"/>
</dbReference>